<dbReference type="PANTHER" id="PTHR11085:SF10">
    <property type="entry name" value="NAD-DEPENDENT PROTEIN DEACYLASE SIRTUIN-5, MITOCHONDRIAL-RELATED"/>
    <property type="match status" value="1"/>
</dbReference>
<reference evidence="5" key="2">
    <citation type="journal article" date="2018" name="Sci. Rep.">
        <title>Aging extension and modifications of lipid metabolism in the monogonont rotifer Brachionus koreanus under chronic caloric restriction.</title>
        <authorList>
            <person name="Lee M.C."/>
            <person name="Park J.C."/>
            <person name="Yoon D.S."/>
            <person name="Han J."/>
            <person name="Kang S."/>
            <person name="Kamizono S."/>
            <person name="Om A.S."/>
            <person name="Shin K.H."/>
            <person name="Hagiwara A."/>
            <person name="Lee J.S."/>
        </authorList>
    </citation>
    <scope>NUCLEOTIDE SEQUENCE</scope>
</reference>
<proteinExistence type="evidence at transcript level"/>
<feature type="binding site" evidence="3">
    <location>
        <position position="162"/>
    </location>
    <ligand>
        <name>Zn(2+)</name>
        <dbReference type="ChEBI" id="CHEBI:29105"/>
    </ligand>
</feature>
<dbReference type="Gene3D" id="3.30.1600.10">
    <property type="entry name" value="SIR2/SIRT2 'Small Domain"/>
    <property type="match status" value="1"/>
</dbReference>
<dbReference type="AlphaFoldDB" id="A0A2L0U155"/>
<name>A0A2L0U155_9BILA</name>
<dbReference type="InterPro" id="IPR003000">
    <property type="entry name" value="Sirtuin"/>
</dbReference>
<dbReference type="InterPro" id="IPR026591">
    <property type="entry name" value="Sirtuin_cat_small_dom_sf"/>
</dbReference>
<dbReference type="Pfam" id="PF02146">
    <property type="entry name" value="SIR2"/>
    <property type="match status" value="1"/>
</dbReference>
<evidence type="ECO:0000259" key="4">
    <source>
        <dbReference type="PROSITE" id="PS50305"/>
    </source>
</evidence>
<evidence type="ECO:0000313" key="5">
    <source>
        <dbReference type="EMBL" id="AUZ82951.1"/>
    </source>
</evidence>
<dbReference type="Gene3D" id="3.40.50.1220">
    <property type="entry name" value="TPP-binding domain"/>
    <property type="match status" value="1"/>
</dbReference>
<feature type="binding site" evidence="3">
    <location>
        <position position="159"/>
    </location>
    <ligand>
        <name>Zn(2+)</name>
        <dbReference type="ChEBI" id="CHEBI:29105"/>
    </ligand>
</feature>
<evidence type="ECO:0000256" key="1">
    <source>
        <dbReference type="ARBA" id="ARBA00022679"/>
    </source>
</evidence>
<evidence type="ECO:0000256" key="2">
    <source>
        <dbReference type="ARBA" id="ARBA00023027"/>
    </source>
</evidence>
<organism evidence="5">
    <name type="scientific">Brachionus koreanus</name>
    <dbReference type="NCBI Taxonomy" id="1199090"/>
    <lineage>
        <taxon>Eukaryota</taxon>
        <taxon>Metazoa</taxon>
        <taxon>Spiralia</taxon>
        <taxon>Gnathifera</taxon>
        <taxon>Rotifera</taxon>
        <taxon>Eurotatoria</taxon>
        <taxon>Monogononta</taxon>
        <taxon>Pseudotrocha</taxon>
        <taxon>Ploima</taxon>
        <taxon>Brachionidae</taxon>
        <taxon>Brachionus</taxon>
    </lineage>
</organism>
<dbReference type="PANTHER" id="PTHR11085">
    <property type="entry name" value="NAD-DEPENDENT PROTEIN DEACYLASE SIRTUIN-5, MITOCHONDRIAL-RELATED"/>
    <property type="match status" value="1"/>
</dbReference>
<dbReference type="PROSITE" id="PS50305">
    <property type="entry name" value="SIRTUIN"/>
    <property type="match status" value="1"/>
</dbReference>
<sequence>MNSIKKFSIIKESYRRISISSFVPEFKEPSQNDIDKLKEFIIKTNRLFVLTGAGISTESGIPDYRSEKVGLYNRTNHRPIQHIEFMKSPDRRKIYWARNYASWPRFSTFKPNTNHLIFSEWEKKGKIFHHVTQNVDSLLVKAGCLRLTEIHGTSYKVKCMDCNFRLTRDSMQLLIKEKNPYWNIITNELAPDNDVQLTKDQIKDFNTPTCPNCKNDRLKPEVIFFGDSIPKKIINLTSEKLLKCDGLLSVGSSLEVYSAYRIILQAKELKIPISILNIGTTRADQKADLKINTLCSKVLSKIKF</sequence>
<accession>A0A2L0U155</accession>
<keyword evidence="3" id="KW-0862">Zinc</keyword>
<dbReference type="InterPro" id="IPR050134">
    <property type="entry name" value="NAD-dep_sirtuin_deacylases"/>
</dbReference>
<reference evidence="5" key="1">
    <citation type="submission" date="2017-09" db="EMBL/GenBank/DDBJ databases">
        <authorList>
            <person name="Ehlers B."/>
            <person name="Leendertz F.H."/>
        </authorList>
    </citation>
    <scope>NUCLEOTIDE SEQUENCE</scope>
</reference>
<dbReference type="InterPro" id="IPR029035">
    <property type="entry name" value="DHS-like_NAD/FAD-binding_dom"/>
</dbReference>
<protein>
    <submittedName>
        <fullName evidence="5">Sirtuin 4</fullName>
    </submittedName>
</protein>
<feature type="binding site" evidence="3">
    <location>
        <position position="213"/>
    </location>
    <ligand>
        <name>Zn(2+)</name>
        <dbReference type="ChEBI" id="CHEBI:29105"/>
    </ligand>
</feature>
<keyword evidence="3" id="KW-0479">Metal-binding</keyword>
<dbReference type="GO" id="GO:0005759">
    <property type="term" value="C:mitochondrial matrix"/>
    <property type="evidence" value="ECO:0007669"/>
    <property type="project" value="TreeGrafter"/>
</dbReference>
<dbReference type="InterPro" id="IPR026590">
    <property type="entry name" value="Ssirtuin_cat_dom"/>
</dbReference>
<dbReference type="SUPFAM" id="SSF52467">
    <property type="entry name" value="DHS-like NAD/FAD-binding domain"/>
    <property type="match status" value="1"/>
</dbReference>
<evidence type="ECO:0000256" key="3">
    <source>
        <dbReference type="PROSITE-ProRule" id="PRU00236"/>
    </source>
</evidence>
<feature type="active site" description="Proton acceptor" evidence="3">
    <location>
        <position position="151"/>
    </location>
</feature>
<feature type="domain" description="Deacetylase sirtuin-type" evidence="4">
    <location>
        <begin position="27"/>
        <end position="304"/>
    </location>
</feature>
<keyword evidence="2" id="KW-0520">NAD</keyword>
<dbReference type="GO" id="GO:0017136">
    <property type="term" value="F:histone deacetylase activity, NAD-dependent"/>
    <property type="evidence" value="ECO:0007669"/>
    <property type="project" value="TreeGrafter"/>
</dbReference>
<dbReference type="EMBL" id="MF945616">
    <property type="protein sequence ID" value="AUZ82951.1"/>
    <property type="molecule type" value="mRNA"/>
</dbReference>
<keyword evidence="1" id="KW-0808">Transferase</keyword>
<dbReference type="GO" id="GO:0070403">
    <property type="term" value="F:NAD+ binding"/>
    <property type="evidence" value="ECO:0007669"/>
    <property type="project" value="InterPro"/>
</dbReference>
<feature type="binding site" evidence="3">
    <location>
        <position position="210"/>
    </location>
    <ligand>
        <name>Zn(2+)</name>
        <dbReference type="ChEBI" id="CHEBI:29105"/>
    </ligand>
</feature>
<dbReference type="GO" id="GO:0046872">
    <property type="term" value="F:metal ion binding"/>
    <property type="evidence" value="ECO:0007669"/>
    <property type="project" value="UniProtKB-KW"/>
</dbReference>